<evidence type="ECO:0000259" key="1">
    <source>
        <dbReference type="Pfam" id="PF17123"/>
    </source>
</evidence>
<feature type="domain" description="RING-type" evidence="1">
    <location>
        <begin position="89"/>
        <end position="114"/>
    </location>
</feature>
<accession>A0AAV5F0I2</accession>
<dbReference type="EMBL" id="BQKI01000080">
    <property type="protein sequence ID" value="GJN28346.1"/>
    <property type="molecule type" value="Genomic_DNA"/>
</dbReference>
<dbReference type="AlphaFoldDB" id="A0AAV5F0I2"/>
<dbReference type="SUPFAM" id="SSF57850">
    <property type="entry name" value="RING/U-box"/>
    <property type="match status" value="1"/>
</dbReference>
<gene>
    <name evidence="2" type="primary">gb16456</name>
    <name evidence="2" type="ORF">PR202_gb16456</name>
</gene>
<evidence type="ECO:0000313" key="3">
    <source>
        <dbReference type="Proteomes" id="UP001054889"/>
    </source>
</evidence>
<keyword evidence="3" id="KW-1185">Reference proteome</keyword>
<reference evidence="2" key="2">
    <citation type="submission" date="2021-12" db="EMBL/GenBank/DDBJ databases">
        <title>Resequencing data analysis of finger millet.</title>
        <authorList>
            <person name="Hatakeyama M."/>
            <person name="Aluri S."/>
            <person name="Balachadran M.T."/>
            <person name="Sivarajan S.R."/>
            <person name="Poveda L."/>
            <person name="Shimizu-Inatsugi R."/>
            <person name="Schlapbach R."/>
            <person name="Sreeman S.M."/>
            <person name="Shimizu K.K."/>
        </authorList>
    </citation>
    <scope>NUCLEOTIDE SEQUENCE</scope>
</reference>
<dbReference type="InterPro" id="IPR013083">
    <property type="entry name" value="Znf_RING/FYVE/PHD"/>
</dbReference>
<evidence type="ECO:0000313" key="2">
    <source>
        <dbReference type="EMBL" id="GJN28346.1"/>
    </source>
</evidence>
<dbReference type="InterPro" id="IPR001841">
    <property type="entry name" value="Znf_RING"/>
</dbReference>
<name>A0AAV5F0I2_ELECO</name>
<dbReference type="Pfam" id="PF17123">
    <property type="entry name" value="zf-RING_11"/>
    <property type="match status" value="1"/>
</dbReference>
<proteinExistence type="predicted"/>
<organism evidence="2 3">
    <name type="scientific">Eleusine coracana subsp. coracana</name>
    <dbReference type="NCBI Taxonomy" id="191504"/>
    <lineage>
        <taxon>Eukaryota</taxon>
        <taxon>Viridiplantae</taxon>
        <taxon>Streptophyta</taxon>
        <taxon>Embryophyta</taxon>
        <taxon>Tracheophyta</taxon>
        <taxon>Spermatophyta</taxon>
        <taxon>Magnoliopsida</taxon>
        <taxon>Liliopsida</taxon>
        <taxon>Poales</taxon>
        <taxon>Poaceae</taxon>
        <taxon>PACMAD clade</taxon>
        <taxon>Chloridoideae</taxon>
        <taxon>Cynodonteae</taxon>
        <taxon>Eleusininae</taxon>
        <taxon>Eleusine</taxon>
    </lineage>
</organism>
<sequence>MEPMCGITGAGQESDDARRIRLERRIEQQRIARMEREQRKRDEAAMLLEEVGLMASMFEAQGFLNVPSSSEAILALPVPVVGETAEQGCSVCYQLFEKGDRLRTMPCSHTFHPKLHL</sequence>
<dbReference type="Gene3D" id="3.30.40.10">
    <property type="entry name" value="Zinc/RING finger domain, C3HC4 (zinc finger)"/>
    <property type="match status" value="1"/>
</dbReference>
<reference evidence="2" key="1">
    <citation type="journal article" date="2018" name="DNA Res.">
        <title>Multiple hybrid de novo genome assembly of finger millet, an orphan allotetraploid crop.</title>
        <authorList>
            <person name="Hatakeyama M."/>
            <person name="Aluri S."/>
            <person name="Balachadran M.T."/>
            <person name="Sivarajan S.R."/>
            <person name="Patrignani A."/>
            <person name="Gruter S."/>
            <person name="Poveda L."/>
            <person name="Shimizu-Inatsugi R."/>
            <person name="Baeten J."/>
            <person name="Francoijs K.J."/>
            <person name="Nataraja K.N."/>
            <person name="Reddy Y.A.N."/>
            <person name="Phadnis S."/>
            <person name="Ravikumar R.L."/>
            <person name="Schlapbach R."/>
            <person name="Sreeman S.M."/>
            <person name="Shimizu K.K."/>
        </authorList>
    </citation>
    <scope>NUCLEOTIDE SEQUENCE</scope>
</reference>
<comment type="caution">
    <text evidence="2">The sequence shown here is derived from an EMBL/GenBank/DDBJ whole genome shotgun (WGS) entry which is preliminary data.</text>
</comment>
<dbReference type="Proteomes" id="UP001054889">
    <property type="component" value="Unassembled WGS sequence"/>
</dbReference>
<protein>
    <recommendedName>
        <fullName evidence="1">RING-type domain-containing protein</fullName>
    </recommendedName>
</protein>